<dbReference type="OrthoDB" id="3826074at2"/>
<sequence>MNHDPIDRMVAGLRPEVDASHRLDPAAPAARELRSLIPTRNQETTMSMSPRRKRLLVAAPIAAALAVGGVAATVLFDPSADEGSSLPLGPEPAAAAVLDVSVEEGVVVAEVLDPTADAEAYAAEFAEHGLDVTLRFVPASPTVVGNLVYLDDNMTGEGTDERDVEVVTSPGECTPQGGGCPVGVRIPEDYDNPVEVVFGREPEAGEHYESTNAATAPGEALEGMEPAGMTVGELRDALAGVDQEIAGFRKPVQEPCGGSENDTDDLDADGEPASTDTDAENGSAAGEGSRPAPGPNDPPQAPEDGLCGEMRELTGDEVGDDMVVADVSLHAPGEVSVIVEGETGLF</sequence>
<evidence type="ECO:0000313" key="4">
    <source>
        <dbReference type="Proteomes" id="UP000189004"/>
    </source>
</evidence>
<comment type="caution">
    <text evidence="3">The sequence shown here is derived from an EMBL/GenBank/DDBJ whole genome shotgun (WGS) entry which is preliminary data.</text>
</comment>
<dbReference type="Proteomes" id="UP000189004">
    <property type="component" value="Unassembled WGS sequence"/>
</dbReference>
<accession>A0A1V3BXQ0</accession>
<evidence type="ECO:0000256" key="1">
    <source>
        <dbReference type="SAM" id="MobiDB-lite"/>
    </source>
</evidence>
<dbReference type="AlphaFoldDB" id="A0A1V3BXQ0"/>
<keyword evidence="2" id="KW-0472">Membrane</keyword>
<keyword evidence="2" id="KW-1133">Transmembrane helix</keyword>
<dbReference type="EMBL" id="MCOK01000001">
    <property type="protein sequence ID" value="OOC53183.1"/>
    <property type="molecule type" value="Genomic_DNA"/>
</dbReference>
<feature type="region of interest" description="Disordered" evidence="1">
    <location>
        <begin position="248"/>
        <end position="319"/>
    </location>
</feature>
<protein>
    <submittedName>
        <fullName evidence="3">Uncharacterized protein</fullName>
    </submittedName>
</protein>
<feature type="compositionally biased region" description="Pro residues" evidence="1">
    <location>
        <begin position="292"/>
        <end position="301"/>
    </location>
</feature>
<feature type="transmembrane region" description="Helical" evidence="2">
    <location>
        <begin position="55"/>
        <end position="76"/>
    </location>
</feature>
<feature type="compositionally biased region" description="Acidic residues" evidence="1">
    <location>
        <begin position="261"/>
        <end position="270"/>
    </location>
</feature>
<name>A0A1V3BXQ0_9ACTN</name>
<evidence type="ECO:0000313" key="3">
    <source>
        <dbReference type="EMBL" id="OOC53183.1"/>
    </source>
</evidence>
<keyword evidence="2" id="KW-0812">Transmembrane</keyword>
<gene>
    <name evidence="3" type="ORF">NOSIN_04565</name>
</gene>
<organism evidence="3 4">
    <name type="scientific">Nocardiopsis sinuspersici</name>
    <dbReference type="NCBI Taxonomy" id="501010"/>
    <lineage>
        <taxon>Bacteria</taxon>
        <taxon>Bacillati</taxon>
        <taxon>Actinomycetota</taxon>
        <taxon>Actinomycetes</taxon>
        <taxon>Streptosporangiales</taxon>
        <taxon>Nocardiopsidaceae</taxon>
        <taxon>Nocardiopsis</taxon>
    </lineage>
</organism>
<dbReference type="RefSeq" id="WP_077689540.1">
    <property type="nucleotide sequence ID" value="NZ_MCOK01000001.1"/>
</dbReference>
<proteinExistence type="predicted"/>
<evidence type="ECO:0000256" key="2">
    <source>
        <dbReference type="SAM" id="Phobius"/>
    </source>
</evidence>
<keyword evidence="4" id="KW-1185">Reference proteome</keyword>
<reference evidence="4" key="1">
    <citation type="submission" date="2016-08" db="EMBL/GenBank/DDBJ databases">
        <authorList>
            <person name="Tokovenko B."/>
            <person name="Kalinowski J."/>
        </authorList>
    </citation>
    <scope>NUCLEOTIDE SEQUENCE [LARGE SCALE GENOMIC DNA]</scope>
    <source>
        <strain evidence="4">UTMC102</strain>
    </source>
</reference>